<evidence type="ECO:0000313" key="3">
    <source>
        <dbReference type="Proteomes" id="UP000298663"/>
    </source>
</evidence>
<reference evidence="2 3" key="2">
    <citation type="journal article" date="2019" name="G3 (Bethesda)">
        <title>Hybrid Assembly of the Genome of the Entomopathogenic Nematode Steinernema carpocapsae Identifies the X-Chromosome.</title>
        <authorList>
            <person name="Serra L."/>
            <person name="Macchietto M."/>
            <person name="Macias-Munoz A."/>
            <person name="McGill C.J."/>
            <person name="Rodriguez I.M."/>
            <person name="Rodriguez B."/>
            <person name="Murad R."/>
            <person name="Mortazavi A."/>
        </authorList>
    </citation>
    <scope>NUCLEOTIDE SEQUENCE [LARGE SCALE GENOMIC DNA]</scope>
    <source>
        <strain evidence="2 3">ALL</strain>
    </source>
</reference>
<keyword evidence="3" id="KW-1185">Reference proteome</keyword>
<evidence type="ECO:0000313" key="2">
    <source>
        <dbReference type="EMBL" id="TKR93697.1"/>
    </source>
</evidence>
<feature type="compositionally biased region" description="Low complexity" evidence="1">
    <location>
        <begin position="1"/>
        <end position="12"/>
    </location>
</feature>
<organism evidence="2 3">
    <name type="scientific">Steinernema carpocapsae</name>
    <name type="common">Entomopathogenic nematode</name>
    <dbReference type="NCBI Taxonomy" id="34508"/>
    <lineage>
        <taxon>Eukaryota</taxon>
        <taxon>Metazoa</taxon>
        <taxon>Ecdysozoa</taxon>
        <taxon>Nematoda</taxon>
        <taxon>Chromadorea</taxon>
        <taxon>Rhabditida</taxon>
        <taxon>Tylenchina</taxon>
        <taxon>Panagrolaimomorpha</taxon>
        <taxon>Strongyloidoidea</taxon>
        <taxon>Steinernematidae</taxon>
        <taxon>Steinernema</taxon>
    </lineage>
</organism>
<gene>
    <name evidence="2" type="ORF">L596_008107</name>
</gene>
<accession>A0A4U5PBF5</accession>
<dbReference type="AlphaFoldDB" id="A0A4U5PBF5"/>
<sequence>MTSAASSPFAASTHESRFERLRTKAATRSKVKKANLSVFGKDQNFGDLIVSLKDVVSWLRKVEILNGDKKLKVVLRIGSFQ</sequence>
<reference evidence="2 3" key="1">
    <citation type="journal article" date="2015" name="Genome Biol.">
        <title>Comparative genomics of Steinernema reveals deeply conserved gene regulatory networks.</title>
        <authorList>
            <person name="Dillman A.R."/>
            <person name="Macchietto M."/>
            <person name="Porter C.F."/>
            <person name="Rogers A."/>
            <person name="Williams B."/>
            <person name="Antoshechkin I."/>
            <person name="Lee M.M."/>
            <person name="Goodwin Z."/>
            <person name="Lu X."/>
            <person name="Lewis E.E."/>
            <person name="Goodrich-Blair H."/>
            <person name="Stock S.P."/>
            <person name="Adams B.J."/>
            <person name="Sternberg P.W."/>
            <person name="Mortazavi A."/>
        </authorList>
    </citation>
    <scope>NUCLEOTIDE SEQUENCE [LARGE SCALE GENOMIC DNA]</scope>
    <source>
        <strain evidence="2 3">ALL</strain>
    </source>
</reference>
<dbReference type="Proteomes" id="UP000298663">
    <property type="component" value="Unassembled WGS sequence"/>
</dbReference>
<name>A0A4U5PBF5_STECR</name>
<dbReference type="EMBL" id="AZBU02000002">
    <property type="protein sequence ID" value="TKR93697.1"/>
    <property type="molecule type" value="Genomic_DNA"/>
</dbReference>
<feature type="region of interest" description="Disordered" evidence="1">
    <location>
        <begin position="1"/>
        <end position="24"/>
    </location>
</feature>
<protein>
    <submittedName>
        <fullName evidence="2">Uncharacterized protein</fullName>
    </submittedName>
</protein>
<evidence type="ECO:0000256" key="1">
    <source>
        <dbReference type="SAM" id="MobiDB-lite"/>
    </source>
</evidence>
<comment type="caution">
    <text evidence="2">The sequence shown here is derived from an EMBL/GenBank/DDBJ whole genome shotgun (WGS) entry which is preliminary data.</text>
</comment>
<proteinExistence type="predicted"/>